<dbReference type="EMBL" id="JAHYIQ010000007">
    <property type="protein sequence ID" value="KAK1130828.1"/>
    <property type="molecule type" value="Genomic_DNA"/>
</dbReference>
<proteinExistence type="predicted"/>
<dbReference type="Proteomes" id="UP001177670">
    <property type="component" value="Unassembled WGS sequence"/>
</dbReference>
<comment type="caution">
    <text evidence="1">The sequence shown here is derived from an EMBL/GenBank/DDBJ whole genome shotgun (WGS) entry which is preliminary data.</text>
</comment>
<accession>A0AA40G4K0</accession>
<evidence type="ECO:0000313" key="2">
    <source>
        <dbReference type="Proteomes" id="UP001177670"/>
    </source>
</evidence>
<keyword evidence="2" id="KW-1185">Reference proteome</keyword>
<protein>
    <submittedName>
        <fullName evidence="1">Uncharacterized protein</fullName>
    </submittedName>
</protein>
<organism evidence="1 2">
    <name type="scientific">Melipona bicolor</name>
    <dbReference type="NCBI Taxonomy" id="60889"/>
    <lineage>
        <taxon>Eukaryota</taxon>
        <taxon>Metazoa</taxon>
        <taxon>Ecdysozoa</taxon>
        <taxon>Arthropoda</taxon>
        <taxon>Hexapoda</taxon>
        <taxon>Insecta</taxon>
        <taxon>Pterygota</taxon>
        <taxon>Neoptera</taxon>
        <taxon>Endopterygota</taxon>
        <taxon>Hymenoptera</taxon>
        <taxon>Apocrita</taxon>
        <taxon>Aculeata</taxon>
        <taxon>Apoidea</taxon>
        <taxon>Anthophila</taxon>
        <taxon>Apidae</taxon>
        <taxon>Melipona</taxon>
    </lineage>
</organism>
<evidence type="ECO:0000313" key="1">
    <source>
        <dbReference type="EMBL" id="KAK1130828.1"/>
    </source>
</evidence>
<gene>
    <name evidence="1" type="ORF">K0M31_018936</name>
</gene>
<dbReference type="AlphaFoldDB" id="A0AA40G4K0"/>
<name>A0AA40G4K0_9HYME</name>
<reference evidence="1" key="1">
    <citation type="submission" date="2021-10" db="EMBL/GenBank/DDBJ databases">
        <title>Melipona bicolor Genome sequencing and assembly.</title>
        <authorList>
            <person name="Araujo N.S."/>
            <person name="Arias M.C."/>
        </authorList>
    </citation>
    <scope>NUCLEOTIDE SEQUENCE</scope>
    <source>
        <strain evidence="1">USP_2M_L1-L4_2017</strain>
        <tissue evidence="1">Whole body</tissue>
    </source>
</reference>
<sequence length="76" mass="8701">MAKCAKRAIKVSINRLESSRMAQPWKRYPNYFATPKHQHSRYQDPHGGMFHRIGWFPGEVSQIARGGHSPGESHAK</sequence>